<organism evidence="1 2">
    <name type="scientific">Piscinibacter gummiphilus</name>
    <dbReference type="NCBI Taxonomy" id="946333"/>
    <lineage>
        <taxon>Bacteria</taxon>
        <taxon>Pseudomonadati</taxon>
        <taxon>Pseudomonadota</taxon>
        <taxon>Betaproteobacteria</taxon>
        <taxon>Burkholderiales</taxon>
        <taxon>Sphaerotilaceae</taxon>
        <taxon>Piscinibacter</taxon>
    </lineage>
</organism>
<dbReference type="EMBL" id="CP015118">
    <property type="protein sequence ID" value="ARN22788.1"/>
    <property type="molecule type" value="Genomic_DNA"/>
</dbReference>
<sequence length="191" mass="20397">MTVHLPSLPDAARAVEAAARRSPAEGRRLCAQREFVELLLACPNVGLREYRLPMLLDGSVAGGVAVELRGAPGEVQALAAADTGRGWRLDGHMAAMANVPDDLFLVALPVALGPRFAFSVVMLGSDQDGLHRVPTGDVRAHEAALRISGVFYRDDETLADDGPALLRAVAPSWRRLRRALALGQARHRLAG</sequence>
<dbReference type="RefSeq" id="WP_085753095.1">
    <property type="nucleotide sequence ID" value="NZ_BSPR01000015.1"/>
</dbReference>
<reference evidence="1 2" key="1">
    <citation type="submission" date="2016-04" db="EMBL/GenBank/DDBJ databases">
        <title>Complete genome sequence of natural rubber-degrading, novel Gram-negative bacterium, Rhizobacter gummiphilus strain NS21.</title>
        <authorList>
            <person name="Tabata M."/>
            <person name="Kasai D."/>
            <person name="Fukuda M."/>
        </authorList>
    </citation>
    <scope>NUCLEOTIDE SEQUENCE [LARGE SCALE GENOMIC DNA]</scope>
    <source>
        <strain evidence="1 2">NS21</strain>
    </source>
</reference>
<dbReference type="SUPFAM" id="SSF56645">
    <property type="entry name" value="Acyl-CoA dehydrogenase NM domain-like"/>
    <property type="match status" value="1"/>
</dbReference>
<dbReference type="InterPro" id="IPR009100">
    <property type="entry name" value="AcylCoA_DH/oxidase_NM_dom_sf"/>
</dbReference>
<protein>
    <submittedName>
        <fullName evidence="1">Uncharacterized protein</fullName>
    </submittedName>
</protein>
<keyword evidence="2" id="KW-1185">Reference proteome</keyword>
<dbReference type="STRING" id="946333.A4W93_24350"/>
<evidence type="ECO:0000313" key="2">
    <source>
        <dbReference type="Proteomes" id="UP000193427"/>
    </source>
</evidence>
<dbReference type="Proteomes" id="UP000193427">
    <property type="component" value="Chromosome"/>
</dbReference>
<gene>
    <name evidence="1" type="ORF">A4W93_24350</name>
</gene>
<accession>A0A1W6LF29</accession>
<dbReference type="OrthoDB" id="2564795at2"/>
<name>A0A1W6LF29_9BURK</name>
<dbReference type="KEGG" id="rgu:A4W93_24350"/>
<dbReference type="GO" id="GO:0016627">
    <property type="term" value="F:oxidoreductase activity, acting on the CH-CH group of donors"/>
    <property type="evidence" value="ECO:0007669"/>
    <property type="project" value="InterPro"/>
</dbReference>
<dbReference type="AlphaFoldDB" id="A0A1W6LF29"/>
<proteinExistence type="predicted"/>
<evidence type="ECO:0000313" key="1">
    <source>
        <dbReference type="EMBL" id="ARN22788.1"/>
    </source>
</evidence>